<dbReference type="Pfam" id="PF03466">
    <property type="entry name" value="LysR_substrate"/>
    <property type="match status" value="1"/>
</dbReference>
<dbReference type="GO" id="GO:0043565">
    <property type="term" value="F:sequence-specific DNA binding"/>
    <property type="evidence" value="ECO:0007669"/>
    <property type="project" value="TreeGrafter"/>
</dbReference>
<comment type="similarity">
    <text evidence="1">Belongs to the LysR transcriptional regulatory family.</text>
</comment>
<evidence type="ECO:0000313" key="6">
    <source>
        <dbReference type="EMBL" id="SDR59841.1"/>
    </source>
</evidence>
<evidence type="ECO:0000256" key="4">
    <source>
        <dbReference type="ARBA" id="ARBA00023163"/>
    </source>
</evidence>
<dbReference type="PROSITE" id="PS50931">
    <property type="entry name" value="HTH_LYSR"/>
    <property type="match status" value="1"/>
</dbReference>
<keyword evidence="7" id="KW-1185">Reference proteome</keyword>
<dbReference type="Gene3D" id="1.10.10.10">
    <property type="entry name" value="Winged helix-like DNA-binding domain superfamily/Winged helix DNA-binding domain"/>
    <property type="match status" value="1"/>
</dbReference>
<dbReference type="EMBL" id="FNKX01000003">
    <property type="protein sequence ID" value="SDR59841.1"/>
    <property type="molecule type" value="Genomic_DNA"/>
</dbReference>
<evidence type="ECO:0000259" key="5">
    <source>
        <dbReference type="PROSITE" id="PS50931"/>
    </source>
</evidence>
<dbReference type="InterPro" id="IPR036390">
    <property type="entry name" value="WH_DNA-bd_sf"/>
</dbReference>
<keyword evidence="4" id="KW-0804">Transcription</keyword>
<dbReference type="AlphaFoldDB" id="A0A1H1KBZ7"/>
<dbReference type="GO" id="GO:0003700">
    <property type="term" value="F:DNA-binding transcription factor activity"/>
    <property type="evidence" value="ECO:0007669"/>
    <property type="project" value="InterPro"/>
</dbReference>
<dbReference type="InterPro" id="IPR005119">
    <property type="entry name" value="LysR_subst-bd"/>
</dbReference>
<dbReference type="PANTHER" id="PTHR30427:SF1">
    <property type="entry name" value="TRANSCRIPTIONAL ACTIVATOR PROTEIN LYSR"/>
    <property type="match status" value="1"/>
</dbReference>
<proteinExistence type="inferred from homology"/>
<keyword evidence="2" id="KW-0805">Transcription regulation</keyword>
<dbReference type="GO" id="GO:0010628">
    <property type="term" value="P:positive regulation of gene expression"/>
    <property type="evidence" value="ECO:0007669"/>
    <property type="project" value="TreeGrafter"/>
</dbReference>
<name>A0A1H1KBZ7_9BURK</name>
<evidence type="ECO:0000313" key="7">
    <source>
        <dbReference type="Proteomes" id="UP000199365"/>
    </source>
</evidence>
<evidence type="ECO:0000256" key="2">
    <source>
        <dbReference type="ARBA" id="ARBA00023015"/>
    </source>
</evidence>
<evidence type="ECO:0000256" key="3">
    <source>
        <dbReference type="ARBA" id="ARBA00023125"/>
    </source>
</evidence>
<dbReference type="InterPro" id="IPR000847">
    <property type="entry name" value="LysR_HTH_N"/>
</dbReference>
<dbReference type="STRING" id="157910.SAMN05445850_6986"/>
<dbReference type="SUPFAM" id="SSF46785">
    <property type="entry name" value="Winged helix' DNA-binding domain"/>
    <property type="match status" value="1"/>
</dbReference>
<dbReference type="Pfam" id="PF00126">
    <property type="entry name" value="HTH_1"/>
    <property type="match status" value="1"/>
</dbReference>
<sequence>MKRQIQLRQIEAFKALIEQGTVSRAAEVLHVTQPAVSKLLVHLEEETGLLLFERVKGRLTATAQGMRLYGEVDRVFAGLRQIEEAIAIIRRKDMSHFAIGVLPELSGSFIRRATMMFLSRCPDVRPTIHMRASNIVSDRVATRQMDVGFTTSLMSSPNSVVTPIMESPLVCIMPKGHPLSQLEFITPEHIEGIPFIGYAADNRTTSAFNDAIRSYGVDLNVVLESETTPTLCEFVSAGLGISLVHPLSVIDMSCRLDIRRFKPDIPEYFHFCHARLAKNIERVQEYERCAKQVAEEAWTEIFGESATKQT</sequence>
<accession>A0A1H1KBZ7</accession>
<dbReference type="SUPFAM" id="SSF53850">
    <property type="entry name" value="Periplasmic binding protein-like II"/>
    <property type="match status" value="1"/>
</dbReference>
<gene>
    <name evidence="6" type="ORF">SAMN05445850_6986</name>
</gene>
<dbReference type="PRINTS" id="PR00039">
    <property type="entry name" value="HTHLYSR"/>
</dbReference>
<dbReference type="RefSeq" id="WP_090811254.1">
    <property type="nucleotide sequence ID" value="NZ_FNKX01000003.1"/>
</dbReference>
<dbReference type="InterPro" id="IPR036388">
    <property type="entry name" value="WH-like_DNA-bd_sf"/>
</dbReference>
<protein>
    <submittedName>
        <fullName evidence="6">DNA-binding transcriptional regulator, LysR family</fullName>
    </submittedName>
</protein>
<dbReference type="PANTHER" id="PTHR30427">
    <property type="entry name" value="TRANSCRIPTIONAL ACTIVATOR PROTEIN LYSR"/>
    <property type="match status" value="1"/>
</dbReference>
<dbReference type="Proteomes" id="UP000199365">
    <property type="component" value="Unassembled WGS sequence"/>
</dbReference>
<feature type="domain" description="HTH lysR-type" evidence="5">
    <location>
        <begin position="5"/>
        <end position="62"/>
    </location>
</feature>
<keyword evidence="3 6" id="KW-0238">DNA-binding</keyword>
<dbReference type="Gene3D" id="3.40.190.290">
    <property type="match status" value="1"/>
</dbReference>
<evidence type="ECO:0000256" key="1">
    <source>
        <dbReference type="ARBA" id="ARBA00009437"/>
    </source>
</evidence>
<reference evidence="7" key="1">
    <citation type="submission" date="2016-10" db="EMBL/GenBank/DDBJ databases">
        <authorList>
            <person name="Varghese N."/>
            <person name="Submissions S."/>
        </authorList>
    </citation>
    <scope>NUCLEOTIDE SEQUENCE [LARGE SCALE GENOMIC DNA]</scope>
    <source>
        <strain evidence="7">DUS833</strain>
    </source>
</reference>
<organism evidence="6 7">
    <name type="scientific">Paraburkholderia tuberum</name>
    <dbReference type="NCBI Taxonomy" id="157910"/>
    <lineage>
        <taxon>Bacteria</taxon>
        <taxon>Pseudomonadati</taxon>
        <taxon>Pseudomonadota</taxon>
        <taxon>Betaproteobacteria</taxon>
        <taxon>Burkholderiales</taxon>
        <taxon>Burkholderiaceae</taxon>
        <taxon>Paraburkholderia</taxon>
    </lineage>
</organism>